<dbReference type="InterPro" id="IPR013783">
    <property type="entry name" value="Ig-like_fold"/>
</dbReference>
<feature type="signal peptide" evidence="1">
    <location>
        <begin position="1"/>
        <end position="19"/>
    </location>
</feature>
<keyword evidence="1" id="KW-0732">Signal</keyword>
<gene>
    <name evidence="2" type="ORF">WFZ85_15505</name>
</gene>
<name>A0ABU9NDF6_9FLAO</name>
<dbReference type="InterPro" id="IPR049804">
    <property type="entry name" value="Choice_anch_L"/>
</dbReference>
<sequence length="682" mass="71930">MKQLFFFFFFFISFVSSVAQPITVNTTTYTVPQLVQDVLFAPGTANSSCVGAISNINWLTGTNFNSENGIGFFQNTNPNFPLASGVILSTGNALSAPGPNTTTLSQGLYTFPGTTNTWFGDTDLYNYILDLNIIDPSDNYFNATILEFDFTPLTNQMSFDFLFASEEYGAFQCTYSDAFAFFLSDLTAGTPAINLALVPNTTDPISVTTIRDDANASCGPENVTYFGSNNQGTNAATSATNFNGQTALMTATSPVIPNHVYRIKLVIADLNDGSFDSAVFLGGGSFNIGSAEITGTGEFDGIQDFSGTNAICGSKTVLAQAGSVPIPGATYSWALNGNPIAGATFFNYTITDQGTYCVTITFPGGCQQTDCMVVEYLATASIGVPNDLVECAAPFNLTDNSALILNGASNPISFHQTLADAQELASPIFNATNFNGFDGQTIYVGVEDNNTGCIVTTEFDLQIDPSLCIVSPVPLTPPNLTLCESSFNSGFTTFDFTSQSSIIYGTNNPLDYTISYHTSQAEANSGSGAINPINSFTGSNGQTIYVRLQENALPTNFGTTSFQLIVNSIPSVTISSVPSVCPNESATIVFNGTPNSQVTYNINSDPSQIINLSSSGNASIATQPLTATVSYNLLSISNLSSTCSQPQTGSAVVTVNTAPTIVTPSPLVVCDDSNNNDGIACF</sequence>
<dbReference type="Gene3D" id="2.60.40.10">
    <property type="entry name" value="Immunoglobulins"/>
    <property type="match status" value="1"/>
</dbReference>
<dbReference type="RefSeq" id="WP_342697174.1">
    <property type="nucleotide sequence ID" value="NZ_JBCGDO010000042.1"/>
</dbReference>
<feature type="chain" id="PRO_5046906989" evidence="1">
    <location>
        <begin position="20"/>
        <end position="682"/>
    </location>
</feature>
<dbReference type="NCBIfam" id="NF038133">
    <property type="entry name" value="choice_anch_L"/>
    <property type="match status" value="1"/>
</dbReference>
<evidence type="ECO:0000256" key="1">
    <source>
        <dbReference type="SAM" id="SignalP"/>
    </source>
</evidence>
<organism evidence="2 3">
    <name type="scientific">Flavobacterium aureirubrum</name>
    <dbReference type="NCBI Taxonomy" id="3133147"/>
    <lineage>
        <taxon>Bacteria</taxon>
        <taxon>Pseudomonadati</taxon>
        <taxon>Bacteroidota</taxon>
        <taxon>Flavobacteriia</taxon>
        <taxon>Flavobacteriales</taxon>
        <taxon>Flavobacteriaceae</taxon>
        <taxon>Flavobacterium</taxon>
    </lineage>
</organism>
<accession>A0ABU9NDF6</accession>
<comment type="caution">
    <text evidence="2">The sequence shown here is derived from an EMBL/GenBank/DDBJ whole genome shotgun (WGS) entry which is preliminary data.</text>
</comment>
<feature type="non-terminal residue" evidence="2">
    <location>
        <position position="682"/>
    </location>
</feature>
<protein>
    <submittedName>
        <fullName evidence="2">Choice-of-anchor L domain-containing protein</fullName>
    </submittedName>
</protein>
<reference evidence="2 3" key="1">
    <citation type="submission" date="2024-03" db="EMBL/GenBank/DDBJ databases">
        <title>Two novel species of the genus Flavobacterium exhibiting potentially degradation of complex polysaccharides.</title>
        <authorList>
            <person name="Lian X."/>
        </authorList>
    </citation>
    <scope>NUCLEOTIDE SEQUENCE [LARGE SCALE GENOMIC DNA]</scope>
    <source>
        <strain evidence="3">j3</strain>
    </source>
</reference>
<dbReference type="EMBL" id="JBCGDO010000042">
    <property type="protein sequence ID" value="MEM0544008.1"/>
    <property type="molecule type" value="Genomic_DNA"/>
</dbReference>
<evidence type="ECO:0000313" key="3">
    <source>
        <dbReference type="Proteomes" id="UP001460072"/>
    </source>
</evidence>
<dbReference type="Proteomes" id="UP001460072">
    <property type="component" value="Unassembled WGS sequence"/>
</dbReference>
<keyword evidence="3" id="KW-1185">Reference proteome</keyword>
<proteinExistence type="predicted"/>
<evidence type="ECO:0000313" key="2">
    <source>
        <dbReference type="EMBL" id="MEM0544008.1"/>
    </source>
</evidence>